<dbReference type="FunFam" id="3.40.50.1000:FF:000093">
    <property type="entry name" value="NLI interacting factor-like phosphatase family protein"/>
    <property type="match status" value="1"/>
</dbReference>
<evidence type="ECO:0000259" key="2">
    <source>
        <dbReference type="PROSITE" id="PS50969"/>
    </source>
</evidence>
<reference evidence="3" key="1">
    <citation type="submission" date="2021-01" db="EMBL/GenBank/DDBJ databases">
        <authorList>
            <person name="Corre E."/>
            <person name="Pelletier E."/>
            <person name="Niang G."/>
            <person name="Scheremetjew M."/>
            <person name="Finn R."/>
            <person name="Kale V."/>
            <person name="Holt S."/>
            <person name="Cochrane G."/>
            <person name="Meng A."/>
            <person name="Brown T."/>
            <person name="Cohen L."/>
        </authorList>
    </citation>
    <scope>NUCLEOTIDE SEQUENCE</scope>
    <source>
        <strain evidence="3">NY070348D</strain>
    </source>
</reference>
<dbReference type="PROSITE" id="PS50969">
    <property type="entry name" value="FCP1"/>
    <property type="match status" value="1"/>
</dbReference>
<dbReference type="AlphaFoldDB" id="A0A7S2R6W4"/>
<evidence type="ECO:0000313" key="3">
    <source>
        <dbReference type="EMBL" id="CAD9662484.1"/>
    </source>
</evidence>
<dbReference type="Pfam" id="PF03031">
    <property type="entry name" value="NIF"/>
    <property type="match status" value="1"/>
</dbReference>
<dbReference type="PANTHER" id="PTHR12210">
    <property type="entry name" value="DULLARD PROTEIN PHOSPHATASE"/>
    <property type="match status" value="1"/>
</dbReference>
<gene>
    <name evidence="3" type="ORF">QSP1433_LOCUS343</name>
</gene>
<name>A0A7S2R6W4_9STRA</name>
<sequence length="323" mass="36147">MGSVAPTEQTMGGGCDYRALEDTEDREDEGQGNASFITQTDANGMPLSSAANSLLHETRRIDDAALLRSRERQLMNMRSRYHSGLCYRLTSLCLNICCCIAEEDTSTYYNPVTGELTLLPPQDPDTSGKKCLVLDLDETLVHSSFKPVPNPDYIIPVTIEGTTHRVYVVKRPGVDLFLERLGELYEIVVFTASLSKYADPLLDMLDVSHVIKARLFRDSCSCFQGNYVKDLALLGRELKDVIIVDNSPASYLFHPENAIGVSTFIDDTEDREQFYCASFLESIVDVDDVRKTLHTYPDFIAQQIKLKNSNTKTNNDAQDESNV</sequence>
<dbReference type="InterPro" id="IPR004274">
    <property type="entry name" value="FCP1_dom"/>
</dbReference>
<dbReference type="SMART" id="SM00577">
    <property type="entry name" value="CPDc"/>
    <property type="match status" value="1"/>
</dbReference>
<dbReference type="InterPro" id="IPR050365">
    <property type="entry name" value="TIM50"/>
</dbReference>
<dbReference type="EMBL" id="HBHK01000533">
    <property type="protein sequence ID" value="CAD9662484.1"/>
    <property type="molecule type" value="Transcribed_RNA"/>
</dbReference>
<dbReference type="SUPFAM" id="SSF56784">
    <property type="entry name" value="HAD-like"/>
    <property type="match status" value="1"/>
</dbReference>
<dbReference type="NCBIfam" id="TIGR02251">
    <property type="entry name" value="HIF-SF_euk"/>
    <property type="match status" value="1"/>
</dbReference>
<dbReference type="InterPro" id="IPR011948">
    <property type="entry name" value="Dullard_phosphatase"/>
</dbReference>
<feature type="region of interest" description="Disordered" evidence="1">
    <location>
        <begin position="23"/>
        <end position="48"/>
    </location>
</feature>
<feature type="compositionally biased region" description="Polar residues" evidence="1">
    <location>
        <begin position="32"/>
        <end position="42"/>
    </location>
</feature>
<proteinExistence type="predicted"/>
<dbReference type="InterPro" id="IPR036412">
    <property type="entry name" value="HAD-like_sf"/>
</dbReference>
<feature type="domain" description="FCP1 homology" evidence="2">
    <location>
        <begin position="125"/>
        <end position="283"/>
    </location>
</feature>
<dbReference type="GO" id="GO:0016791">
    <property type="term" value="F:phosphatase activity"/>
    <property type="evidence" value="ECO:0007669"/>
    <property type="project" value="InterPro"/>
</dbReference>
<dbReference type="Gene3D" id="3.40.50.1000">
    <property type="entry name" value="HAD superfamily/HAD-like"/>
    <property type="match status" value="1"/>
</dbReference>
<protein>
    <recommendedName>
        <fullName evidence="2">FCP1 homology domain-containing protein</fullName>
    </recommendedName>
</protein>
<evidence type="ECO:0000256" key="1">
    <source>
        <dbReference type="SAM" id="MobiDB-lite"/>
    </source>
</evidence>
<dbReference type="InterPro" id="IPR023214">
    <property type="entry name" value="HAD_sf"/>
</dbReference>
<accession>A0A7S2R6W4</accession>
<organism evidence="3">
    <name type="scientific">Mucochytrium quahogii</name>
    <dbReference type="NCBI Taxonomy" id="96639"/>
    <lineage>
        <taxon>Eukaryota</taxon>
        <taxon>Sar</taxon>
        <taxon>Stramenopiles</taxon>
        <taxon>Bigyra</taxon>
        <taxon>Labyrinthulomycetes</taxon>
        <taxon>Thraustochytrida</taxon>
        <taxon>Thraustochytriidae</taxon>
        <taxon>Mucochytrium</taxon>
    </lineage>
</organism>
<dbReference type="CDD" id="cd07521">
    <property type="entry name" value="HAD_FCP1-like"/>
    <property type="match status" value="1"/>
</dbReference>